<proteinExistence type="inferred from homology"/>
<dbReference type="InterPro" id="IPR013325">
    <property type="entry name" value="RNA_pol_sigma_r2"/>
</dbReference>
<accession>A0A517ZQU5</accession>
<keyword evidence="8" id="KW-1185">Reference proteome</keyword>
<evidence type="ECO:0000313" key="8">
    <source>
        <dbReference type="Proteomes" id="UP000319383"/>
    </source>
</evidence>
<dbReference type="Proteomes" id="UP000319383">
    <property type="component" value="Chromosome"/>
</dbReference>
<dbReference type="KEGG" id="sdyn:Mal52_33230"/>
<keyword evidence="3" id="KW-0731">Sigma factor</keyword>
<sequence>MEDPVDGSITHVFGQMRRGNPNAAGKLLNQFFPRLVGLARKTLDGNPRQVADEQDAAQSAFASFWQRAERGDFGGDLDRNEIWKLLSTITVRKALKQIEREKAQKRGGGRVHAESSLAAMAHAQGGTFGLDQQFGAVPSEEFDLICEELLMQLDDEPRAFALMRLMGYKNREIAKIHDCTERKVERKLQLIRLIWQNETAD</sequence>
<dbReference type="Pfam" id="PF07638">
    <property type="entry name" value="Sigma70_ECF"/>
    <property type="match status" value="1"/>
</dbReference>
<evidence type="ECO:0000259" key="6">
    <source>
        <dbReference type="Pfam" id="PF07638"/>
    </source>
</evidence>
<dbReference type="AlphaFoldDB" id="A0A517ZQU5"/>
<feature type="domain" description="RNA polymerase sigma-70 ECF-like HTH" evidence="6">
    <location>
        <begin position="8"/>
        <end position="197"/>
    </location>
</feature>
<gene>
    <name evidence="7" type="ORF">Mal52_33230</name>
</gene>
<evidence type="ECO:0000256" key="2">
    <source>
        <dbReference type="ARBA" id="ARBA00023015"/>
    </source>
</evidence>
<protein>
    <submittedName>
        <fullName evidence="7">ECF sigma factor</fullName>
    </submittedName>
</protein>
<reference evidence="7 8" key="1">
    <citation type="submission" date="2019-02" db="EMBL/GenBank/DDBJ databases">
        <title>Deep-cultivation of Planctomycetes and their phenomic and genomic characterization uncovers novel biology.</title>
        <authorList>
            <person name="Wiegand S."/>
            <person name="Jogler M."/>
            <person name="Boedeker C."/>
            <person name="Pinto D."/>
            <person name="Vollmers J."/>
            <person name="Rivas-Marin E."/>
            <person name="Kohn T."/>
            <person name="Peeters S.H."/>
            <person name="Heuer A."/>
            <person name="Rast P."/>
            <person name="Oberbeckmann S."/>
            <person name="Bunk B."/>
            <person name="Jeske O."/>
            <person name="Meyerdierks A."/>
            <person name="Storesund J.E."/>
            <person name="Kallscheuer N."/>
            <person name="Luecker S."/>
            <person name="Lage O.M."/>
            <person name="Pohl T."/>
            <person name="Merkel B.J."/>
            <person name="Hornburger P."/>
            <person name="Mueller R.-W."/>
            <person name="Bruemmer F."/>
            <person name="Labrenz M."/>
            <person name="Spormann A.M."/>
            <person name="Op den Camp H."/>
            <person name="Overmann J."/>
            <person name="Amann R."/>
            <person name="Jetten M.S.M."/>
            <person name="Mascher T."/>
            <person name="Medema M.H."/>
            <person name="Devos D.P."/>
            <person name="Kaster A.-K."/>
            <person name="Ovreas L."/>
            <person name="Rohde M."/>
            <person name="Galperin M.Y."/>
            <person name="Jogler C."/>
        </authorList>
    </citation>
    <scope>NUCLEOTIDE SEQUENCE [LARGE SCALE GENOMIC DNA]</scope>
    <source>
        <strain evidence="7 8">Mal52</strain>
    </source>
</reference>
<dbReference type="InterPro" id="IPR053812">
    <property type="entry name" value="HTH_Sigma70_ECF-like"/>
</dbReference>
<dbReference type="InterPro" id="IPR039425">
    <property type="entry name" value="RNA_pol_sigma-70-like"/>
</dbReference>
<keyword evidence="5" id="KW-0804">Transcription</keyword>
<evidence type="ECO:0000256" key="4">
    <source>
        <dbReference type="ARBA" id="ARBA00023125"/>
    </source>
</evidence>
<evidence type="ECO:0000313" key="7">
    <source>
        <dbReference type="EMBL" id="QDU44837.1"/>
    </source>
</evidence>
<comment type="similarity">
    <text evidence="1">Belongs to the sigma-70 factor family. ECF subfamily.</text>
</comment>
<dbReference type="SUPFAM" id="SSF88659">
    <property type="entry name" value="Sigma3 and sigma4 domains of RNA polymerase sigma factors"/>
    <property type="match status" value="1"/>
</dbReference>
<dbReference type="PANTHER" id="PTHR43133:SF8">
    <property type="entry name" value="RNA POLYMERASE SIGMA FACTOR HI_1459-RELATED"/>
    <property type="match status" value="1"/>
</dbReference>
<dbReference type="SUPFAM" id="SSF88946">
    <property type="entry name" value="Sigma2 domain of RNA polymerase sigma factors"/>
    <property type="match status" value="1"/>
</dbReference>
<dbReference type="EMBL" id="CP036276">
    <property type="protein sequence ID" value="QDU44837.1"/>
    <property type="molecule type" value="Genomic_DNA"/>
</dbReference>
<organism evidence="7 8">
    <name type="scientific">Symmachiella dynata</name>
    <dbReference type="NCBI Taxonomy" id="2527995"/>
    <lineage>
        <taxon>Bacteria</taxon>
        <taxon>Pseudomonadati</taxon>
        <taxon>Planctomycetota</taxon>
        <taxon>Planctomycetia</taxon>
        <taxon>Planctomycetales</taxon>
        <taxon>Planctomycetaceae</taxon>
        <taxon>Symmachiella</taxon>
    </lineage>
</organism>
<dbReference type="InterPro" id="IPR013324">
    <property type="entry name" value="RNA_pol_sigma_r3/r4-like"/>
</dbReference>
<dbReference type="PANTHER" id="PTHR43133">
    <property type="entry name" value="RNA POLYMERASE ECF-TYPE SIGMA FACTO"/>
    <property type="match status" value="1"/>
</dbReference>
<keyword evidence="4" id="KW-0238">DNA-binding</keyword>
<dbReference type="RefSeq" id="WP_145377127.1">
    <property type="nucleotide sequence ID" value="NZ_CAXBED010000309.1"/>
</dbReference>
<name>A0A517ZQU5_9PLAN</name>
<evidence type="ECO:0000256" key="3">
    <source>
        <dbReference type="ARBA" id="ARBA00023082"/>
    </source>
</evidence>
<evidence type="ECO:0000256" key="5">
    <source>
        <dbReference type="ARBA" id="ARBA00023163"/>
    </source>
</evidence>
<dbReference type="Gene3D" id="1.10.1740.10">
    <property type="match status" value="1"/>
</dbReference>
<keyword evidence="2" id="KW-0805">Transcription regulation</keyword>
<dbReference type="GO" id="GO:0006352">
    <property type="term" value="P:DNA-templated transcription initiation"/>
    <property type="evidence" value="ECO:0007669"/>
    <property type="project" value="InterPro"/>
</dbReference>
<evidence type="ECO:0000256" key="1">
    <source>
        <dbReference type="ARBA" id="ARBA00010641"/>
    </source>
</evidence>
<dbReference type="GO" id="GO:0016987">
    <property type="term" value="F:sigma factor activity"/>
    <property type="evidence" value="ECO:0007669"/>
    <property type="project" value="UniProtKB-KW"/>
</dbReference>
<dbReference type="GO" id="GO:0003677">
    <property type="term" value="F:DNA binding"/>
    <property type="evidence" value="ECO:0007669"/>
    <property type="project" value="UniProtKB-KW"/>
</dbReference>